<feature type="compositionally biased region" description="Basic and acidic residues" evidence="1">
    <location>
        <begin position="905"/>
        <end position="916"/>
    </location>
</feature>
<feature type="compositionally biased region" description="Low complexity" evidence="1">
    <location>
        <begin position="553"/>
        <end position="586"/>
    </location>
</feature>
<feature type="compositionally biased region" description="Low complexity" evidence="1">
    <location>
        <begin position="300"/>
        <end position="313"/>
    </location>
</feature>
<sequence>MSETVAAAPTAHELLLALAGWVDDDLLATGRELVAVGEEVPALELLVASLAAARTALPSPLRDALVDAAVALRVEPHADRALPPGVPPGETAHRFAAEAGPADVAVRVAGIGTNLPVVARSGARVSLVWRLTPAGAAPGPLPHPVLLAAVQTGGPVEVLAYQLGAALARAGVPASVEAFVDGTALPPYHLAALSEALPLDPTADDAAPAPAAAPSGVPAAPGPGATPAGAPEAPDSGPAPDARAATPAVGMIPVRGLVPPAPQPRTGPVAPGGAPPTALPPAGPGQPDVPGSHAGGPHTGGPHAAGAHASGPEAPGPHAPGPDTGMIDELLTHQDVPPSSDGRPDVPGNGSSEPGGSSGAVHTPFPDHDRRDLTDTDPGPSSVPPVPAGPGGGNLAAGGGIAVGVAAAAGAAHAWSTANDTTGPAPVSGPSGSPSGPAPGAGPFDDGRTHAPGLGAPDLGAPVHPVAPLHPVAPARPVAPPKVDDSSRPGMYAVPADDVPRPGAGTNPSVDGHPAPRPAPRRIAPVPDGPEWFDGPPLDRGLDHDGHDGAGTDGPAADGPGIDGPVIDDAVRAIGDPAPAIGAPTIGGRGVDDRGYDRADPTRSSADTSTGAAYPGEDDWDRDWATGAWSTSDPDVEPVTGPTPTTGLRDVSQDGGPEGMRLRSVSGPPPILRAPLPPAHPGPGPSGVESTDPGPSATDSSAPDPASPGSSASGGSVTAPPGAGVSGTGPLRPTPVPRAQPPEPEAGASGAGASAAGTTGPAVPETTGPVSQTAPPEAVRPSGPRHRLDTPDAEETVPPAADGAEDPAAGLRTEGYPAVDAGGEDAVPTGRLPENGPTAGTAPPKDRDTVARAQHPAAQDPPGRSTPEPSGNGRRPTPHPSRGGGDRRPAPGPDLGGRLTPNEQELLRRLQEELAARENGGGDLGPRNGSAHPDAG</sequence>
<feature type="compositionally biased region" description="Low complexity" evidence="1">
    <location>
        <begin position="403"/>
        <end position="412"/>
    </location>
</feature>
<feature type="compositionally biased region" description="Pro residues" evidence="1">
    <location>
        <begin position="667"/>
        <end position="684"/>
    </location>
</feature>
<feature type="compositionally biased region" description="Basic and acidic residues" evidence="1">
    <location>
        <begin position="365"/>
        <end position="374"/>
    </location>
</feature>
<evidence type="ECO:0000313" key="3">
    <source>
        <dbReference type="Proteomes" id="UP000291591"/>
    </source>
</evidence>
<proteinExistence type="predicted"/>
<dbReference type="Proteomes" id="UP000291591">
    <property type="component" value="Unassembled WGS sequence"/>
</dbReference>
<dbReference type="EMBL" id="SHKL01000001">
    <property type="protein sequence ID" value="RZT89075.1"/>
    <property type="molecule type" value="Genomic_DNA"/>
</dbReference>
<dbReference type="OrthoDB" id="5168860at2"/>
<organism evidence="2 3">
    <name type="scientific">Pseudonocardia sediminis</name>
    <dbReference type="NCBI Taxonomy" id="1397368"/>
    <lineage>
        <taxon>Bacteria</taxon>
        <taxon>Bacillati</taxon>
        <taxon>Actinomycetota</taxon>
        <taxon>Actinomycetes</taxon>
        <taxon>Pseudonocardiales</taxon>
        <taxon>Pseudonocardiaceae</taxon>
        <taxon>Pseudonocardia</taxon>
    </lineage>
</organism>
<feature type="compositionally biased region" description="Gly residues" evidence="1">
    <location>
        <begin position="389"/>
        <end position="402"/>
    </location>
</feature>
<feature type="compositionally biased region" description="Low complexity" evidence="1">
    <location>
        <begin position="637"/>
        <end position="647"/>
    </location>
</feature>
<feature type="compositionally biased region" description="Polar residues" evidence="1">
    <location>
        <begin position="602"/>
        <end position="611"/>
    </location>
</feature>
<feature type="compositionally biased region" description="Low complexity" evidence="1">
    <location>
        <begin position="461"/>
        <end position="476"/>
    </location>
</feature>
<evidence type="ECO:0000313" key="2">
    <source>
        <dbReference type="EMBL" id="RZT89075.1"/>
    </source>
</evidence>
<feature type="compositionally biased region" description="Pro residues" evidence="1">
    <location>
        <begin position="273"/>
        <end position="284"/>
    </location>
</feature>
<gene>
    <name evidence="2" type="ORF">EV383_6032</name>
</gene>
<accession>A0A4Q7V4Z5</accession>
<feature type="compositionally biased region" description="Basic and acidic residues" evidence="1">
    <location>
        <begin position="540"/>
        <end position="550"/>
    </location>
</feature>
<feature type="compositionally biased region" description="Low complexity" evidence="1">
    <location>
        <begin position="201"/>
        <end position="235"/>
    </location>
</feature>
<feature type="compositionally biased region" description="Low complexity" evidence="1">
    <location>
        <begin position="798"/>
        <end position="810"/>
    </location>
</feature>
<keyword evidence="3" id="KW-1185">Reference proteome</keyword>
<reference evidence="2 3" key="1">
    <citation type="submission" date="2019-02" db="EMBL/GenBank/DDBJ databases">
        <title>Sequencing the genomes of 1000 actinobacteria strains.</title>
        <authorList>
            <person name="Klenk H.-P."/>
        </authorList>
    </citation>
    <scope>NUCLEOTIDE SEQUENCE [LARGE SCALE GENOMIC DNA]</scope>
    <source>
        <strain evidence="2 3">DSM 45779</strain>
    </source>
</reference>
<feature type="compositionally biased region" description="Low complexity" evidence="1">
    <location>
        <begin position="745"/>
        <end position="762"/>
    </location>
</feature>
<feature type="compositionally biased region" description="Low complexity" evidence="1">
    <location>
        <begin position="693"/>
        <end position="723"/>
    </location>
</feature>
<feature type="compositionally biased region" description="Basic and acidic residues" evidence="1">
    <location>
        <begin position="590"/>
        <end position="601"/>
    </location>
</feature>
<comment type="caution">
    <text evidence="2">The sequence shown here is derived from an EMBL/GenBank/DDBJ whole genome shotgun (WGS) entry which is preliminary data.</text>
</comment>
<feature type="compositionally biased region" description="Pro residues" evidence="1">
    <location>
        <begin position="732"/>
        <end position="744"/>
    </location>
</feature>
<dbReference type="RefSeq" id="WP_130293355.1">
    <property type="nucleotide sequence ID" value="NZ_SHKL01000001.1"/>
</dbReference>
<dbReference type="AlphaFoldDB" id="A0A4Q7V4Z5"/>
<protein>
    <submittedName>
        <fullName evidence="2">Uncharacterized protein</fullName>
    </submittedName>
</protein>
<feature type="compositionally biased region" description="Low complexity" evidence="1">
    <location>
        <begin position="423"/>
        <end position="435"/>
    </location>
</feature>
<name>A0A4Q7V4Z5_PSEST</name>
<evidence type="ECO:0000256" key="1">
    <source>
        <dbReference type="SAM" id="MobiDB-lite"/>
    </source>
</evidence>
<feature type="region of interest" description="Disordered" evidence="1">
    <location>
        <begin position="201"/>
        <end position="936"/>
    </location>
</feature>